<dbReference type="Proteomes" id="UP000266118">
    <property type="component" value="Chromosome"/>
</dbReference>
<reference evidence="3 4" key="1">
    <citation type="submission" date="2018-09" db="EMBL/GenBank/DDBJ databases">
        <title>Arachidicoccus sp. nov., a bacterium isolated from soil.</title>
        <authorList>
            <person name="Weon H.-Y."/>
            <person name="Kwon S.-W."/>
            <person name="Lee S.A."/>
        </authorList>
    </citation>
    <scope>NUCLEOTIDE SEQUENCE [LARGE SCALE GENOMIC DNA]</scope>
    <source>
        <strain evidence="3 4">KIS59-12</strain>
    </source>
</reference>
<evidence type="ECO:0000313" key="3">
    <source>
        <dbReference type="EMBL" id="AYD46619.1"/>
    </source>
</evidence>
<name>A0A386HLX2_9BACT</name>
<protein>
    <submittedName>
        <fullName evidence="3">ATPase</fullName>
    </submittedName>
</protein>
<feature type="domain" description="Activator of Hsp90 ATPase homologue 1/2-like C-terminal" evidence="2">
    <location>
        <begin position="18"/>
        <end position="154"/>
    </location>
</feature>
<accession>A0A386HLX2</accession>
<dbReference type="OrthoDB" id="9786557at2"/>
<dbReference type="Gene3D" id="3.30.530.20">
    <property type="match status" value="1"/>
</dbReference>
<dbReference type="KEGG" id="ark:D6B99_02700"/>
<dbReference type="InterPro" id="IPR023393">
    <property type="entry name" value="START-like_dom_sf"/>
</dbReference>
<comment type="similarity">
    <text evidence="1">Belongs to the AHA1 family.</text>
</comment>
<dbReference type="SUPFAM" id="SSF55961">
    <property type="entry name" value="Bet v1-like"/>
    <property type="match status" value="1"/>
</dbReference>
<organism evidence="3 4">
    <name type="scientific">Arachidicoccus soli</name>
    <dbReference type="NCBI Taxonomy" id="2341117"/>
    <lineage>
        <taxon>Bacteria</taxon>
        <taxon>Pseudomonadati</taxon>
        <taxon>Bacteroidota</taxon>
        <taxon>Chitinophagia</taxon>
        <taxon>Chitinophagales</taxon>
        <taxon>Chitinophagaceae</taxon>
        <taxon>Arachidicoccus</taxon>
    </lineage>
</organism>
<dbReference type="AlphaFoldDB" id="A0A386HLX2"/>
<evidence type="ECO:0000256" key="1">
    <source>
        <dbReference type="ARBA" id="ARBA00006817"/>
    </source>
</evidence>
<sequence>MPSGITNKRIDTISGIIKASPERIYQAIIDPASLEKWRAPKGMKCVIYEFDSQPGGIYRMTLKYTGAHETAGKSSENEDMVKGRFLEMVPNNYVVEEVEFPSDDPEYAGLMKVKTQIDPVPEGSLVTFVCMNVPAGITKEDHEKGLSSTLQNLANS</sequence>
<evidence type="ECO:0000313" key="4">
    <source>
        <dbReference type="Proteomes" id="UP000266118"/>
    </source>
</evidence>
<keyword evidence="4" id="KW-1185">Reference proteome</keyword>
<dbReference type="Pfam" id="PF08327">
    <property type="entry name" value="AHSA1"/>
    <property type="match status" value="1"/>
</dbReference>
<dbReference type="InterPro" id="IPR013538">
    <property type="entry name" value="ASHA1/2-like_C"/>
</dbReference>
<dbReference type="EMBL" id="CP032489">
    <property type="protein sequence ID" value="AYD46619.1"/>
    <property type="molecule type" value="Genomic_DNA"/>
</dbReference>
<proteinExistence type="inferred from homology"/>
<gene>
    <name evidence="3" type="ORF">D6B99_02700</name>
</gene>
<evidence type="ECO:0000259" key="2">
    <source>
        <dbReference type="Pfam" id="PF08327"/>
    </source>
</evidence>